<evidence type="ECO:0000313" key="3">
    <source>
        <dbReference type="EMBL" id="MDV7266963.1"/>
    </source>
</evidence>
<keyword evidence="2" id="KW-0223">Dioxygenase</keyword>
<dbReference type="Proteomes" id="UP001185863">
    <property type="component" value="Unassembled WGS sequence"/>
</dbReference>
<dbReference type="AlphaFoldDB" id="A0A2S2C4G8"/>
<dbReference type="EMBL" id="CP021354">
    <property type="protein sequence ID" value="AWK75722.1"/>
    <property type="molecule type" value="Genomic_DNA"/>
</dbReference>
<dbReference type="InterPro" id="IPR004360">
    <property type="entry name" value="Glyas_Fos-R_dOase_dom"/>
</dbReference>
<dbReference type="RefSeq" id="WP_109331918.1">
    <property type="nucleotide sequence ID" value="NZ_CP021354.1"/>
</dbReference>
<dbReference type="Proteomes" id="UP000245711">
    <property type="component" value="Chromosome"/>
</dbReference>
<dbReference type="KEGG" id="roz:CBI38_21040"/>
<dbReference type="GO" id="GO:0051213">
    <property type="term" value="F:dioxygenase activity"/>
    <property type="evidence" value="ECO:0007669"/>
    <property type="project" value="UniProtKB-KW"/>
</dbReference>
<dbReference type="OrthoDB" id="2611891at2"/>
<dbReference type="SUPFAM" id="SSF54593">
    <property type="entry name" value="Glyoxalase/Bleomycin resistance protein/Dihydroxybiphenyl dioxygenase"/>
    <property type="match status" value="1"/>
</dbReference>
<accession>A0A2S2C4G8</accession>
<evidence type="ECO:0000313" key="4">
    <source>
        <dbReference type="Proteomes" id="UP000245711"/>
    </source>
</evidence>
<evidence type="ECO:0000259" key="1">
    <source>
        <dbReference type="PROSITE" id="PS51819"/>
    </source>
</evidence>
<dbReference type="PROSITE" id="PS51819">
    <property type="entry name" value="VOC"/>
    <property type="match status" value="1"/>
</dbReference>
<dbReference type="InterPro" id="IPR052164">
    <property type="entry name" value="Anthracycline_SecMetBiosynth"/>
</dbReference>
<dbReference type="PANTHER" id="PTHR33993:SF14">
    <property type="entry name" value="GB|AAF24581.1"/>
    <property type="match status" value="1"/>
</dbReference>
<protein>
    <submittedName>
        <fullName evidence="2">Extradiol dioxygenase</fullName>
    </submittedName>
    <submittedName>
        <fullName evidence="3">VOC family protein</fullName>
    </submittedName>
</protein>
<organism evidence="2 4">
    <name type="scientific">Rhodococcus oxybenzonivorans</name>
    <dbReference type="NCBI Taxonomy" id="1990687"/>
    <lineage>
        <taxon>Bacteria</taxon>
        <taxon>Bacillati</taxon>
        <taxon>Actinomycetota</taxon>
        <taxon>Actinomycetes</taxon>
        <taxon>Mycobacteriales</taxon>
        <taxon>Nocardiaceae</taxon>
        <taxon>Rhodococcus</taxon>
    </lineage>
</organism>
<reference evidence="3" key="2">
    <citation type="submission" date="2023-10" db="EMBL/GenBank/DDBJ databases">
        <title>Development of a sustainable strategy for remediation of hydrocarbon-contaminated territories based on the waste exchange concept.</title>
        <authorList>
            <person name="Krivoruchko A."/>
        </authorList>
    </citation>
    <scope>NUCLEOTIDE SEQUENCE</scope>
    <source>
        <strain evidence="3">IEGM 68</strain>
    </source>
</reference>
<dbReference type="EMBL" id="JAWLUP010000065">
    <property type="protein sequence ID" value="MDV7266963.1"/>
    <property type="molecule type" value="Genomic_DNA"/>
</dbReference>
<gene>
    <name evidence="2" type="ORF">CBI38_21040</name>
    <name evidence="3" type="ORF">R4315_20760</name>
</gene>
<feature type="domain" description="VOC" evidence="1">
    <location>
        <begin position="3"/>
        <end position="117"/>
    </location>
</feature>
<dbReference type="PANTHER" id="PTHR33993">
    <property type="entry name" value="GLYOXALASE-RELATED"/>
    <property type="match status" value="1"/>
</dbReference>
<proteinExistence type="predicted"/>
<evidence type="ECO:0000313" key="2">
    <source>
        <dbReference type="EMBL" id="AWK75722.1"/>
    </source>
</evidence>
<dbReference type="InterPro" id="IPR029068">
    <property type="entry name" value="Glyas_Bleomycin-R_OHBP_Dase"/>
</dbReference>
<dbReference type="Pfam" id="PF00903">
    <property type="entry name" value="Glyoxalase"/>
    <property type="match status" value="1"/>
</dbReference>
<dbReference type="Gene3D" id="3.10.180.10">
    <property type="entry name" value="2,3-Dihydroxybiphenyl 1,2-Dioxygenase, domain 1"/>
    <property type="match status" value="1"/>
</dbReference>
<sequence>MITAVHTLVYADDAEAARDFFRDVLGWDHVDAGGGWLIFRTGPSEMGVHPTSDDRGGEPWSTQPHHEISLVCDDIEATVAELKAKGAEFTRDVRDEGYGLTTALRIPGAGEMMVYQPQHPVAY</sequence>
<keyword evidence="2" id="KW-0560">Oxidoreductase</keyword>
<dbReference type="InterPro" id="IPR037523">
    <property type="entry name" value="VOC_core"/>
</dbReference>
<keyword evidence="4" id="KW-1185">Reference proteome</keyword>
<reference evidence="2 4" key="1">
    <citation type="submission" date="2017-05" db="EMBL/GenBank/DDBJ databases">
        <title>Isolation of Rhodococcus sp. S2-17 biodegrading of BP-3.</title>
        <authorList>
            <person name="Lee Y."/>
            <person name="Kim K.H."/>
            <person name="Chun B.H."/>
            <person name="Jung H.S."/>
            <person name="Jeon C.O."/>
        </authorList>
    </citation>
    <scope>NUCLEOTIDE SEQUENCE [LARGE SCALE GENOMIC DNA]</scope>
    <source>
        <strain evidence="2 4">S2-17</strain>
    </source>
</reference>
<name>A0A2S2C4G8_9NOCA</name>